<sequence>MSVPFFDITRQNQAVKQELDAAIERVIKSGRFILGESVCSLEKEIASYCGVAHAIGVASGTDALHLALRACGVKPGDEVITSPFTFVATAEAIAYCGANPVFVDIEPKTYNIDPSLIEKSITKKTKAILPIHLYGQACEMDQIMQIARKNDLAVIEDCAQAIGAEYNNAKVGSFGEAGCFSFFPTKNLGCFGDGGMVITDNEKIAVSIMALRGHGSRKTYHYDIIGYNSRLDELQATILSIKLQYLGDFSRSRRKNAGLYQKGLKELAQLTLPYELPSAKHVFNQFTIRVKERDALYEFLRVKGIGAMVYYPLSLHLQKAFESLGHKPGDFPESESAQNEVLSLPVFPELEAKEIEQVCAAIKEFYKQ</sequence>
<gene>
    <name evidence="6" type="ORF">AMJ44_02820</name>
</gene>
<dbReference type="PIRSF" id="PIRSF000390">
    <property type="entry name" value="PLP_StrS"/>
    <property type="match status" value="1"/>
</dbReference>
<accession>A0A0S7Y590</accession>
<evidence type="ECO:0000256" key="5">
    <source>
        <dbReference type="RuleBase" id="RU004508"/>
    </source>
</evidence>
<dbReference type="GO" id="GO:0000271">
    <property type="term" value="P:polysaccharide biosynthetic process"/>
    <property type="evidence" value="ECO:0007669"/>
    <property type="project" value="TreeGrafter"/>
</dbReference>
<dbReference type="InterPro" id="IPR000653">
    <property type="entry name" value="DegT/StrS_aminotransferase"/>
</dbReference>
<proteinExistence type="inferred from homology"/>
<evidence type="ECO:0000256" key="4">
    <source>
        <dbReference type="PIRSR" id="PIRSR000390-2"/>
    </source>
</evidence>
<organism evidence="6 7">
    <name type="scientific">candidate division WOR-1 bacterium DG_54_3</name>
    <dbReference type="NCBI Taxonomy" id="1703775"/>
    <lineage>
        <taxon>Bacteria</taxon>
        <taxon>Bacillati</taxon>
        <taxon>Saganbacteria</taxon>
    </lineage>
</organism>
<name>A0A0S7Y590_UNCSA</name>
<dbReference type="SUPFAM" id="SSF53383">
    <property type="entry name" value="PLP-dependent transferases"/>
    <property type="match status" value="1"/>
</dbReference>
<reference evidence="6 7" key="1">
    <citation type="journal article" date="2015" name="Microbiome">
        <title>Genomic resolution of linkages in carbon, nitrogen, and sulfur cycling among widespread estuary sediment bacteria.</title>
        <authorList>
            <person name="Baker B.J."/>
            <person name="Lazar C.S."/>
            <person name="Teske A.P."/>
            <person name="Dick G.J."/>
        </authorList>
    </citation>
    <scope>NUCLEOTIDE SEQUENCE [LARGE SCALE GENOMIC DNA]</scope>
    <source>
        <strain evidence="6">DG_54_3</strain>
    </source>
</reference>
<protein>
    <submittedName>
        <fullName evidence="6">Transcriptional regulator</fullName>
    </submittedName>
</protein>
<feature type="modified residue" description="N6-(pyridoxal phosphate)lysine" evidence="4">
    <location>
        <position position="186"/>
    </location>
</feature>
<dbReference type="Gene3D" id="3.40.640.10">
    <property type="entry name" value="Type I PLP-dependent aspartate aminotransferase-like (Major domain)"/>
    <property type="match status" value="1"/>
</dbReference>
<dbReference type="InterPro" id="IPR015422">
    <property type="entry name" value="PyrdxlP-dep_Trfase_small"/>
</dbReference>
<comment type="similarity">
    <text evidence="2 5">Belongs to the DegT/DnrJ/EryC1 family.</text>
</comment>
<dbReference type="GO" id="GO:0030170">
    <property type="term" value="F:pyridoxal phosphate binding"/>
    <property type="evidence" value="ECO:0007669"/>
    <property type="project" value="UniProtKB-ARBA"/>
</dbReference>
<comment type="caution">
    <text evidence="6">The sequence shown here is derived from an EMBL/GenBank/DDBJ whole genome shotgun (WGS) entry which is preliminary data.</text>
</comment>
<dbReference type="Proteomes" id="UP000051861">
    <property type="component" value="Unassembled WGS sequence"/>
</dbReference>
<evidence type="ECO:0000313" key="6">
    <source>
        <dbReference type="EMBL" id="KPJ69699.1"/>
    </source>
</evidence>
<dbReference type="PATRIC" id="fig|1703775.3.peg.405"/>
<dbReference type="EMBL" id="LIZX01000016">
    <property type="protein sequence ID" value="KPJ69699.1"/>
    <property type="molecule type" value="Genomic_DNA"/>
</dbReference>
<feature type="active site" description="Proton acceptor" evidence="3">
    <location>
        <position position="186"/>
    </location>
</feature>
<dbReference type="AlphaFoldDB" id="A0A0S7Y590"/>
<dbReference type="Gene3D" id="3.90.1150.10">
    <property type="entry name" value="Aspartate Aminotransferase, domain 1"/>
    <property type="match status" value="1"/>
</dbReference>
<evidence type="ECO:0000256" key="2">
    <source>
        <dbReference type="ARBA" id="ARBA00037999"/>
    </source>
</evidence>
<evidence type="ECO:0000256" key="3">
    <source>
        <dbReference type="PIRSR" id="PIRSR000390-1"/>
    </source>
</evidence>
<dbReference type="CDD" id="cd00616">
    <property type="entry name" value="AHBA_syn"/>
    <property type="match status" value="1"/>
</dbReference>
<evidence type="ECO:0000313" key="7">
    <source>
        <dbReference type="Proteomes" id="UP000051861"/>
    </source>
</evidence>
<dbReference type="GO" id="GO:0008483">
    <property type="term" value="F:transaminase activity"/>
    <property type="evidence" value="ECO:0007669"/>
    <property type="project" value="TreeGrafter"/>
</dbReference>
<dbReference type="PANTHER" id="PTHR30244">
    <property type="entry name" value="TRANSAMINASE"/>
    <property type="match status" value="1"/>
</dbReference>
<dbReference type="Pfam" id="PF01041">
    <property type="entry name" value="DegT_DnrJ_EryC1"/>
    <property type="match status" value="1"/>
</dbReference>
<dbReference type="PANTHER" id="PTHR30244:SF36">
    <property type="entry name" value="3-OXO-GLUCOSE-6-PHOSPHATE:GLUTAMATE AMINOTRANSFERASE"/>
    <property type="match status" value="1"/>
</dbReference>
<keyword evidence="1 4" id="KW-0663">Pyridoxal phosphate</keyword>
<dbReference type="InterPro" id="IPR015424">
    <property type="entry name" value="PyrdxlP-dep_Trfase"/>
</dbReference>
<dbReference type="FunFam" id="3.40.640.10:FF:000089">
    <property type="entry name" value="Aminotransferase, DegT/DnrJ/EryC1/StrS family"/>
    <property type="match status" value="1"/>
</dbReference>
<evidence type="ECO:0000256" key="1">
    <source>
        <dbReference type="ARBA" id="ARBA00022898"/>
    </source>
</evidence>
<dbReference type="InterPro" id="IPR015421">
    <property type="entry name" value="PyrdxlP-dep_Trfase_major"/>
</dbReference>